<dbReference type="SMART" id="SM00064">
    <property type="entry name" value="FYVE"/>
    <property type="match status" value="1"/>
</dbReference>
<evidence type="ECO:0000313" key="7">
    <source>
        <dbReference type="EMBL" id="DAZ95099.1"/>
    </source>
</evidence>
<reference evidence="7" key="2">
    <citation type="journal article" date="2023" name="Microbiol Resour">
        <title>Decontamination and Annotation of the Draft Genome Sequence of the Oomycete Lagenidium giganteum ARSEF 373.</title>
        <authorList>
            <person name="Morgan W.R."/>
            <person name="Tartar A."/>
        </authorList>
    </citation>
    <scope>NUCLEOTIDE SEQUENCE</scope>
    <source>
        <strain evidence="7">ARSEF 373</strain>
    </source>
</reference>
<evidence type="ECO:0000256" key="1">
    <source>
        <dbReference type="ARBA" id="ARBA00022723"/>
    </source>
</evidence>
<dbReference type="SUPFAM" id="SSF57903">
    <property type="entry name" value="FYVE/PHD zinc finger"/>
    <property type="match status" value="1"/>
</dbReference>
<dbReference type="GO" id="GO:0008270">
    <property type="term" value="F:zinc ion binding"/>
    <property type="evidence" value="ECO:0007669"/>
    <property type="project" value="UniProtKB-KW"/>
</dbReference>
<evidence type="ECO:0000256" key="3">
    <source>
        <dbReference type="ARBA" id="ARBA00022833"/>
    </source>
</evidence>
<keyword evidence="8" id="KW-1185">Reference proteome</keyword>
<name>A0AAV2YR20_9STRA</name>
<dbReference type="InterPro" id="IPR017455">
    <property type="entry name" value="Znf_FYVE-rel"/>
</dbReference>
<dbReference type="CDD" id="cd00065">
    <property type="entry name" value="FYVE_like_SF"/>
    <property type="match status" value="1"/>
</dbReference>
<evidence type="ECO:0000259" key="6">
    <source>
        <dbReference type="PROSITE" id="PS50178"/>
    </source>
</evidence>
<accession>A0AAV2YR20</accession>
<reference evidence="7" key="1">
    <citation type="submission" date="2022-11" db="EMBL/GenBank/DDBJ databases">
        <authorList>
            <person name="Morgan W.R."/>
            <person name="Tartar A."/>
        </authorList>
    </citation>
    <scope>NUCLEOTIDE SEQUENCE</scope>
    <source>
        <strain evidence="7">ARSEF 373</strain>
    </source>
</reference>
<keyword evidence="3" id="KW-0862">Zinc</keyword>
<dbReference type="InterPro" id="IPR013083">
    <property type="entry name" value="Znf_RING/FYVE/PHD"/>
</dbReference>
<feature type="region of interest" description="Disordered" evidence="5">
    <location>
        <begin position="101"/>
        <end position="134"/>
    </location>
</feature>
<organism evidence="7 8">
    <name type="scientific">Lagenidium giganteum</name>
    <dbReference type="NCBI Taxonomy" id="4803"/>
    <lineage>
        <taxon>Eukaryota</taxon>
        <taxon>Sar</taxon>
        <taxon>Stramenopiles</taxon>
        <taxon>Oomycota</taxon>
        <taxon>Peronosporomycetes</taxon>
        <taxon>Pythiales</taxon>
        <taxon>Pythiaceae</taxon>
    </lineage>
</organism>
<keyword evidence="1" id="KW-0479">Metal-binding</keyword>
<evidence type="ECO:0000256" key="4">
    <source>
        <dbReference type="PROSITE-ProRule" id="PRU00091"/>
    </source>
</evidence>
<dbReference type="AlphaFoldDB" id="A0AAV2YR20"/>
<dbReference type="Proteomes" id="UP001146120">
    <property type="component" value="Unassembled WGS sequence"/>
</dbReference>
<keyword evidence="2 4" id="KW-0863">Zinc-finger</keyword>
<gene>
    <name evidence="7" type="ORF">N0F65_001701</name>
</gene>
<dbReference type="InterPro" id="IPR000306">
    <property type="entry name" value="Znf_FYVE"/>
</dbReference>
<dbReference type="Gene3D" id="3.30.40.10">
    <property type="entry name" value="Zinc/RING finger domain, C3HC4 (zinc finger)"/>
    <property type="match status" value="1"/>
</dbReference>
<dbReference type="PANTHER" id="PTHR43102:SF2">
    <property type="entry name" value="GAF DOMAIN-CONTAINING PROTEIN"/>
    <property type="match status" value="1"/>
</dbReference>
<evidence type="ECO:0000256" key="5">
    <source>
        <dbReference type="SAM" id="MobiDB-lite"/>
    </source>
</evidence>
<feature type="domain" description="FYVE-type" evidence="6">
    <location>
        <begin position="415"/>
        <end position="469"/>
    </location>
</feature>
<dbReference type="EMBL" id="DAKRPA010000218">
    <property type="protein sequence ID" value="DAZ95099.1"/>
    <property type="molecule type" value="Genomic_DNA"/>
</dbReference>
<evidence type="ECO:0000313" key="8">
    <source>
        <dbReference type="Proteomes" id="UP001146120"/>
    </source>
</evidence>
<protein>
    <recommendedName>
        <fullName evidence="6">FYVE-type domain-containing protein</fullName>
    </recommendedName>
</protein>
<dbReference type="InterPro" id="IPR011011">
    <property type="entry name" value="Znf_FYVE_PHD"/>
</dbReference>
<evidence type="ECO:0000256" key="2">
    <source>
        <dbReference type="ARBA" id="ARBA00022771"/>
    </source>
</evidence>
<sequence>MPAPIQSNDDVPAPRAAWNGGSSGAQFSTKQFVDNFSILSIGGSSVSNGPIDDDDEPGEETRRATRHFLAMNSSLHINKKLPPQALFKSFVSESSGRATVLTSQPSMAAMDEDKDEDYERRGAPSPIEHNARASRGLDDEAIYRKARKALKHAEALSKRQAMVGKWKVCKKVLSSSSVDARVGDIQVVECKTEEDYSIIAKVNLPCSLQEVMNVFSSDDAQTFHASMVGVFGDMYVYGSNFHQINYERCATFRGRSSSTGRNSADGRPRMSNASVAQVFVKTASFLSKKRPNHRRTMTFLDYVEEKSEKKSATRVMQTLGDENVSNEAGETRVLTGVLAGYVMQEDPDEQYTRVFFHATHTKRANQRKIDAMAVERLREMAKMVCKLQSIILRRRLGAFSVMSRDDVALLQSACCYSCHTAFSVVRRKHFCHLCGQFTCSKCSNHQKVEKRVGHVEKFRICHECVAGASYFAFHGEEAARLAQQGVQWRHAKPLIKNEDVTSYESDSSSDDFVLMSLHSTDDFENDLDLAILE</sequence>
<dbReference type="PROSITE" id="PS50178">
    <property type="entry name" value="ZF_FYVE"/>
    <property type="match status" value="1"/>
</dbReference>
<dbReference type="Pfam" id="PF01363">
    <property type="entry name" value="FYVE"/>
    <property type="match status" value="1"/>
</dbReference>
<dbReference type="PANTHER" id="PTHR43102">
    <property type="entry name" value="SLR1143 PROTEIN"/>
    <property type="match status" value="1"/>
</dbReference>
<feature type="region of interest" description="Disordered" evidence="5">
    <location>
        <begin position="1"/>
        <end position="24"/>
    </location>
</feature>
<comment type="caution">
    <text evidence="7">The sequence shown here is derived from an EMBL/GenBank/DDBJ whole genome shotgun (WGS) entry which is preliminary data.</text>
</comment>
<feature type="region of interest" description="Disordered" evidence="5">
    <location>
        <begin position="41"/>
        <end position="61"/>
    </location>
</feature>
<proteinExistence type="predicted"/>